<feature type="compositionally biased region" description="Gly residues" evidence="1">
    <location>
        <begin position="141"/>
        <end position="150"/>
    </location>
</feature>
<name>A0AAN8CH88_CHAGU</name>
<protein>
    <submittedName>
        <fullName evidence="2">Uncharacterized protein</fullName>
    </submittedName>
</protein>
<accession>A0AAN8CH88</accession>
<reference evidence="2 3" key="1">
    <citation type="journal article" date="2023" name="Mol. Biol. Evol.">
        <title>Genomics of Secondarily Temperate Adaptation in the Only Non-Antarctic Icefish.</title>
        <authorList>
            <person name="Rivera-Colon A.G."/>
            <person name="Rayamajhi N."/>
            <person name="Minhas B.F."/>
            <person name="Madrigal G."/>
            <person name="Bilyk K.T."/>
            <person name="Yoon V."/>
            <person name="Hune M."/>
            <person name="Gregory S."/>
            <person name="Cheng C.H.C."/>
            <person name="Catchen J.M."/>
        </authorList>
    </citation>
    <scope>NUCLEOTIDE SEQUENCE [LARGE SCALE GENOMIC DNA]</scope>
    <source>
        <tissue evidence="2">White muscle</tissue>
    </source>
</reference>
<keyword evidence="3" id="KW-1185">Reference proteome</keyword>
<evidence type="ECO:0000313" key="3">
    <source>
        <dbReference type="Proteomes" id="UP001331515"/>
    </source>
</evidence>
<dbReference type="Proteomes" id="UP001331515">
    <property type="component" value="Unassembled WGS sequence"/>
</dbReference>
<evidence type="ECO:0000313" key="2">
    <source>
        <dbReference type="EMBL" id="KAK5901408.1"/>
    </source>
</evidence>
<feature type="compositionally biased region" description="Basic and acidic residues" evidence="1">
    <location>
        <begin position="1"/>
        <end position="10"/>
    </location>
</feature>
<feature type="compositionally biased region" description="Acidic residues" evidence="1">
    <location>
        <begin position="106"/>
        <end position="116"/>
    </location>
</feature>
<feature type="compositionally biased region" description="Basic and acidic residues" evidence="1">
    <location>
        <begin position="71"/>
        <end position="105"/>
    </location>
</feature>
<gene>
    <name evidence="2" type="ORF">CgunFtcFv8_026283</name>
</gene>
<proteinExistence type="predicted"/>
<feature type="compositionally biased region" description="Basic and acidic residues" evidence="1">
    <location>
        <begin position="36"/>
        <end position="45"/>
    </location>
</feature>
<feature type="region of interest" description="Disordered" evidence="1">
    <location>
        <begin position="1"/>
        <end position="150"/>
    </location>
</feature>
<dbReference type="AlphaFoldDB" id="A0AAN8CH88"/>
<organism evidence="2 3">
    <name type="scientific">Champsocephalus gunnari</name>
    <name type="common">Mackerel icefish</name>
    <dbReference type="NCBI Taxonomy" id="52237"/>
    <lineage>
        <taxon>Eukaryota</taxon>
        <taxon>Metazoa</taxon>
        <taxon>Chordata</taxon>
        <taxon>Craniata</taxon>
        <taxon>Vertebrata</taxon>
        <taxon>Euteleostomi</taxon>
        <taxon>Actinopterygii</taxon>
        <taxon>Neopterygii</taxon>
        <taxon>Teleostei</taxon>
        <taxon>Neoteleostei</taxon>
        <taxon>Acanthomorphata</taxon>
        <taxon>Eupercaria</taxon>
        <taxon>Perciformes</taxon>
        <taxon>Notothenioidei</taxon>
        <taxon>Channichthyidae</taxon>
        <taxon>Champsocephalus</taxon>
    </lineage>
</organism>
<comment type="caution">
    <text evidence="2">The sequence shown here is derived from an EMBL/GenBank/DDBJ whole genome shotgun (WGS) entry which is preliminary data.</text>
</comment>
<evidence type="ECO:0000256" key="1">
    <source>
        <dbReference type="SAM" id="MobiDB-lite"/>
    </source>
</evidence>
<sequence length="150" mass="15875">MDNMEEKTGEENVSQTMHGGGGGEAFAAAAGAKMAETADKDGVKGDKKKGKWGENVAVKERRNSNVHNVRLGKEEGYKQVVEEDDKRTAAEKKREEDKEMKAKDGEEAETLEEVEVEVTGMEGASTSGGVGPESAQEKAGGKNGGGSRDT</sequence>
<dbReference type="EMBL" id="JAURVH010001532">
    <property type="protein sequence ID" value="KAK5901408.1"/>
    <property type="molecule type" value="Genomic_DNA"/>
</dbReference>